<sequence length="142" mass="15558">MKTKTTSQIWWLVLFWVVVKPINQVKTEEMNEPGQRQGEIPIKHPADPGRGWTGFNGGDPYSVSTDTSKPFVIGATQSMITGLVCITPAEALDIRCGARMGSNIDGNGVRKHPMVHHDGPTQEGMVSEAKSMTRLRCSTHTP</sequence>
<feature type="signal peptide" evidence="1">
    <location>
        <begin position="1"/>
        <end position="27"/>
    </location>
</feature>
<accession>A0ABR2RS28</accession>
<dbReference type="SUPFAM" id="SSF111352">
    <property type="entry name" value="Ammonium transporter"/>
    <property type="match status" value="1"/>
</dbReference>
<proteinExistence type="predicted"/>
<evidence type="ECO:0000256" key="1">
    <source>
        <dbReference type="SAM" id="SignalP"/>
    </source>
</evidence>
<dbReference type="EMBL" id="JBBPBN010000021">
    <property type="protein sequence ID" value="KAK9015559.1"/>
    <property type="molecule type" value="Genomic_DNA"/>
</dbReference>
<evidence type="ECO:0000313" key="2">
    <source>
        <dbReference type="EMBL" id="KAK9015559.1"/>
    </source>
</evidence>
<keyword evidence="1" id="KW-0732">Signal</keyword>
<name>A0ABR2RS28_9ROSI</name>
<evidence type="ECO:0000313" key="3">
    <source>
        <dbReference type="Proteomes" id="UP001396334"/>
    </source>
</evidence>
<comment type="caution">
    <text evidence="2">The sequence shown here is derived from an EMBL/GenBank/DDBJ whole genome shotgun (WGS) entry which is preliminary data.</text>
</comment>
<gene>
    <name evidence="2" type="ORF">V6N11_006661</name>
</gene>
<feature type="chain" id="PRO_5047404018" evidence="1">
    <location>
        <begin position="28"/>
        <end position="142"/>
    </location>
</feature>
<organism evidence="2 3">
    <name type="scientific">Hibiscus sabdariffa</name>
    <name type="common">roselle</name>
    <dbReference type="NCBI Taxonomy" id="183260"/>
    <lineage>
        <taxon>Eukaryota</taxon>
        <taxon>Viridiplantae</taxon>
        <taxon>Streptophyta</taxon>
        <taxon>Embryophyta</taxon>
        <taxon>Tracheophyta</taxon>
        <taxon>Spermatophyta</taxon>
        <taxon>Magnoliopsida</taxon>
        <taxon>eudicotyledons</taxon>
        <taxon>Gunneridae</taxon>
        <taxon>Pentapetalae</taxon>
        <taxon>rosids</taxon>
        <taxon>malvids</taxon>
        <taxon>Malvales</taxon>
        <taxon>Malvaceae</taxon>
        <taxon>Malvoideae</taxon>
        <taxon>Hibiscus</taxon>
    </lineage>
</organism>
<protein>
    <submittedName>
        <fullName evidence="2">Uncharacterized protein</fullName>
    </submittedName>
</protein>
<dbReference type="Proteomes" id="UP001396334">
    <property type="component" value="Unassembled WGS sequence"/>
</dbReference>
<reference evidence="2 3" key="1">
    <citation type="journal article" date="2024" name="G3 (Bethesda)">
        <title>Genome assembly of Hibiscus sabdariffa L. provides insights into metabolisms of medicinal natural products.</title>
        <authorList>
            <person name="Kim T."/>
        </authorList>
    </citation>
    <scope>NUCLEOTIDE SEQUENCE [LARGE SCALE GENOMIC DNA]</scope>
    <source>
        <strain evidence="2">TK-2024</strain>
        <tissue evidence="2">Old leaves</tissue>
    </source>
</reference>
<keyword evidence="3" id="KW-1185">Reference proteome</keyword>